<protein>
    <submittedName>
        <fullName evidence="3">Putative ribulose-phosphate 3-epimerase</fullName>
    </submittedName>
</protein>
<keyword evidence="4" id="KW-1185">Reference proteome</keyword>
<keyword evidence="2" id="KW-0413">Isomerase</keyword>
<dbReference type="InterPro" id="IPR013785">
    <property type="entry name" value="Aldolase_TIM"/>
</dbReference>
<sequence length="144" mass="16274">MINSASVINVPFLEMREQLDELAAGGAKFFHIDLMDGHYVPNLCMPIKLIRELKDAYPQIVMDVHIMVTNPQDYIERLREAGADYVAFHTDSTPFVRRIINEIHGAGMKAGIVINPSQRIDHIEPYIEYVDMVMLMAVEPGFAG</sequence>
<evidence type="ECO:0000313" key="4">
    <source>
        <dbReference type="Proteomes" id="UP000004756"/>
    </source>
</evidence>
<dbReference type="GO" id="GO:0005975">
    <property type="term" value="P:carbohydrate metabolic process"/>
    <property type="evidence" value="ECO:0007669"/>
    <property type="project" value="InterPro"/>
</dbReference>
<comment type="caution">
    <text evidence="3">The sequence shown here is derived from an EMBL/GenBank/DDBJ whole genome shotgun (WGS) entry which is preliminary data.</text>
</comment>
<dbReference type="GO" id="GO:0046872">
    <property type="term" value="F:metal ion binding"/>
    <property type="evidence" value="ECO:0007669"/>
    <property type="project" value="UniProtKB-KW"/>
</dbReference>
<organism evidence="3 4">
    <name type="scientific">[Clostridium] asparagiforme DSM 15981</name>
    <dbReference type="NCBI Taxonomy" id="518636"/>
    <lineage>
        <taxon>Bacteria</taxon>
        <taxon>Bacillati</taxon>
        <taxon>Bacillota</taxon>
        <taxon>Clostridia</taxon>
        <taxon>Lachnospirales</taxon>
        <taxon>Lachnospiraceae</taxon>
        <taxon>Enterocloster</taxon>
    </lineage>
</organism>
<reference evidence="3 4" key="1">
    <citation type="submission" date="2009-02" db="EMBL/GenBank/DDBJ databases">
        <title>Draft genome sequence of Clostridium asparagiforme (DSM 15981).</title>
        <authorList>
            <person name="Sudarsanam P."/>
            <person name="Ley R."/>
            <person name="Guruge J."/>
            <person name="Turnbaugh P.J."/>
            <person name="Mahowald M."/>
            <person name="Liep D."/>
            <person name="Gordon J."/>
        </authorList>
    </citation>
    <scope>NUCLEOTIDE SEQUENCE [LARGE SCALE GENOMIC DNA]</scope>
    <source>
        <strain evidence="3 4">DSM 15981</strain>
    </source>
</reference>
<dbReference type="AlphaFoldDB" id="C0CVW3"/>
<dbReference type="SUPFAM" id="SSF51366">
    <property type="entry name" value="Ribulose-phoshate binding barrel"/>
    <property type="match status" value="1"/>
</dbReference>
<dbReference type="GO" id="GO:0016857">
    <property type="term" value="F:racemase and epimerase activity, acting on carbohydrates and derivatives"/>
    <property type="evidence" value="ECO:0007669"/>
    <property type="project" value="InterPro"/>
</dbReference>
<name>C0CVW3_9FIRM</name>
<dbReference type="RefSeq" id="WP_007708044.1">
    <property type="nucleotide sequence ID" value="NZ_GG657590.1"/>
</dbReference>
<gene>
    <name evidence="3" type="ORF">CLOSTASPAR_01117</name>
</gene>
<feature type="non-terminal residue" evidence="3">
    <location>
        <position position="144"/>
    </location>
</feature>
<dbReference type="Pfam" id="PF00834">
    <property type="entry name" value="Ribul_P_3_epim"/>
    <property type="match status" value="1"/>
</dbReference>
<dbReference type="Proteomes" id="UP000004756">
    <property type="component" value="Unassembled WGS sequence"/>
</dbReference>
<evidence type="ECO:0000256" key="2">
    <source>
        <dbReference type="ARBA" id="ARBA00023235"/>
    </source>
</evidence>
<dbReference type="InterPro" id="IPR000056">
    <property type="entry name" value="Ribul_P_3_epim-like"/>
</dbReference>
<accession>C0CVW3</accession>
<dbReference type="EMBL" id="ACCJ01000051">
    <property type="protein sequence ID" value="EEG56742.1"/>
    <property type="molecule type" value="Genomic_DNA"/>
</dbReference>
<dbReference type="PANTHER" id="PTHR11749">
    <property type="entry name" value="RIBULOSE-5-PHOSPHATE-3-EPIMERASE"/>
    <property type="match status" value="1"/>
</dbReference>
<evidence type="ECO:0000256" key="1">
    <source>
        <dbReference type="ARBA" id="ARBA00022723"/>
    </source>
</evidence>
<dbReference type="InterPro" id="IPR011060">
    <property type="entry name" value="RibuloseP-bd_barrel"/>
</dbReference>
<dbReference type="HOGENOM" id="CLU_054856_5_0_9"/>
<dbReference type="Gene3D" id="3.20.20.70">
    <property type="entry name" value="Aldolase class I"/>
    <property type="match status" value="1"/>
</dbReference>
<keyword evidence="1" id="KW-0479">Metal-binding</keyword>
<evidence type="ECO:0000313" key="3">
    <source>
        <dbReference type="EMBL" id="EEG56742.1"/>
    </source>
</evidence>
<proteinExistence type="predicted"/>